<dbReference type="Pfam" id="PF17921">
    <property type="entry name" value="Integrase_H2C2"/>
    <property type="match status" value="1"/>
</dbReference>
<keyword evidence="10" id="KW-0460">Magnesium</keyword>
<dbReference type="GO" id="GO:0006338">
    <property type="term" value="P:chromatin remodeling"/>
    <property type="evidence" value="ECO:0007669"/>
    <property type="project" value="UniProtKB-ARBA"/>
</dbReference>
<evidence type="ECO:0000256" key="6">
    <source>
        <dbReference type="ARBA" id="ARBA00022723"/>
    </source>
</evidence>
<dbReference type="SUPFAM" id="SSF54160">
    <property type="entry name" value="Chromo domain-like"/>
    <property type="match status" value="1"/>
</dbReference>
<dbReference type="InterPro" id="IPR023780">
    <property type="entry name" value="Chromo_domain"/>
</dbReference>
<keyword evidence="14" id="KW-0239">DNA-directed DNA polymerase</keyword>
<proteinExistence type="predicted"/>
<dbReference type="SUPFAM" id="SSF53098">
    <property type="entry name" value="Ribonuclease H-like"/>
    <property type="match status" value="1"/>
</dbReference>
<dbReference type="Pfam" id="PF13975">
    <property type="entry name" value="gag-asp_proteas"/>
    <property type="match status" value="1"/>
</dbReference>
<dbReference type="EC" id="2.7.7.49" evidence="1"/>
<evidence type="ECO:0000256" key="8">
    <source>
        <dbReference type="ARBA" id="ARBA00022759"/>
    </source>
</evidence>
<dbReference type="GO" id="GO:0003677">
    <property type="term" value="F:DNA binding"/>
    <property type="evidence" value="ECO:0007669"/>
    <property type="project" value="UniProtKB-KW"/>
</dbReference>
<keyword evidence="7" id="KW-0064">Aspartyl protease</keyword>
<dbReference type="GO" id="GO:0006508">
    <property type="term" value="P:proteolysis"/>
    <property type="evidence" value="ECO:0007669"/>
    <property type="project" value="UniProtKB-KW"/>
</dbReference>
<dbReference type="Gene3D" id="3.10.20.370">
    <property type="match status" value="1"/>
</dbReference>
<feature type="domain" description="Reverse transcriptase" evidence="19">
    <location>
        <begin position="670"/>
        <end position="851"/>
    </location>
</feature>
<keyword evidence="15" id="KW-0238">DNA-binding</keyword>
<dbReference type="InterPro" id="IPR001584">
    <property type="entry name" value="Integrase_cat-core"/>
</dbReference>
<dbReference type="GO" id="GO:0046872">
    <property type="term" value="F:metal ion binding"/>
    <property type="evidence" value="ECO:0007669"/>
    <property type="project" value="UniProtKB-KW"/>
</dbReference>
<dbReference type="InterPro" id="IPR012337">
    <property type="entry name" value="RNaseH-like_sf"/>
</dbReference>
<keyword evidence="16" id="KW-0233">DNA recombination</keyword>
<dbReference type="GO" id="GO:0004519">
    <property type="term" value="F:endonuclease activity"/>
    <property type="evidence" value="ECO:0007669"/>
    <property type="project" value="UniProtKB-KW"/>
</dbReference>
<dbReference type="Pfam" id="PF03732">
    <property type="entry name" value="Retrotrans_gag"/>
    <property type="match status" value="1"/>
</dbReference>
<dbReference type="InterPro" id="IPR041588">
    <property type="entry name" value="Integrase_H2C2"/>
</dbReference>
<dbReference type="InterPro" id="IPR000477">
    <property type="entry name" value="RT_dom"/>
</dbReference>
<evidence type="ECO:0000256" key="2">
    <source>
        <dbReference type="ARBA" id="ARBA00022670"/>
    </source>
</evidence>
<feature type="region of interest" description="Disordered" evidence="17">
    <location>
        <begin position="488"/>
        <end position="507"/>
    </location>
</feature>
<dbReference type="GO" id="GO:0015074">
    <property type="term" value="P:DNA integration"/>
    <property type="evidence" value="ECO:0007669"/>
    <property type="project" value="UniProtKB-KW"/>
</dbReference>
<feature type="domain" description="Integrase catalytic" evidence="20">
    <location>
        <begin position="1222"/>
        <end position="1382"/>
    </location>
</feature>
<dbReference type="SUPFAM" id="SSF50630">
    <property type="entry name" value="Acid proteases"/>
    <property type="match status" value="1"/>
</dbReference>
<evidence type="ECO:0000256" key="17">
    <source>
        <dbReference type="SAM" id="MobiDB-lite"/>
    </source>
</evidence>
<name>A0A9P3PX74_LYOSH</name>
<evidence type="ECO:0000256" key="14">
    <source>
        <dbReference type="ARBA" id="ARBA00022932"/>
    </source>
</evidence>
<dbReference type="InterPro" id="IPR043502">
    <property type="entry name" value="DNA/RNA_pol_sf"/>
</dbReference>
<dbReference type="CDD" id="cd00303">
    <property type="entry name" value="retropepsin_like"/>
    <property type="match status" value="1"/>
</dbReference>
<evidence type="ECO:0000256" key="4">
    <source>
        <dbReference type="ARBA" id="ARBA00022695"/>
    </source>
</evidence>
<evidence type="ECO:0000256" key="7">
    <source>
        <dbReference type="ARBA" id="ARBA00022750"/>
    </source>
</evidence>
<dbReference type="SMART" id="SM00298">
    <property type="entry name" value="CHROMO"/>
    <property type="match status" value="1"/>
</dbReference>
<dbReference type="GO" id="GO:0005634">
    <property type="term" value="C:nucleus"/>
    <property type="evidence" value="ECO:0007669"/>
    <property type="project" value="UniProtKB-ARBA"/>
</dbReference>
<evidence type="ECO:0000256" key="16">
    <source>
        <dbReference type="ARBA" id="ARBA00023172"/>
    </source>
</evidence>
<evidence type="ECO:0000256" key="15">
    <source>
        <dbReference type="ARBA" id="ARBA00023125"/>
    </source>
</evidence>
<dbReference type="InterPro" id="IPR056924">
    <property type="entry name" value="SH3_Tf2-1"/>
</dbReference>
<keyword evidence="3" id="KW-0808">Transferase</keyword>
<dbReference type="Gene3D" id="3.10.10.10">
    <property type="entry name" value="HIV Type 1 Reverse Transcriptase, subunit A, domain 1"/>
    <property type="match status" value="1"/>
</dbReference>
<evidence type="ECO:0000259" key="19">
    <source>
        <dbReference type="PROSITE" id="PS50878"/>
    </source>
</evidence>
<keyword evidence="12" id="KW-0229">DNA integration</keyword>
<evidence type="ECO:0000313" key="22">
    <source>
        <dbReference type="Proteomes" id="UP001063166"/>
    </source>
</evidence>
<dbReference type="SUPFAM" id="SSF56672">
    <property type="entry name" value="DNA/RNA polymerases"/>
    <property type="match status" value="1"/>
</dbReference>
<dbReference type="InterPro" id="IPR000953">
    <property type="entry name" value="Chromo/chromo_shadow_dom"/>
</dbReference>
<dbReference type="CDD" id="cd09274">
    <property type="entry name" value="RNase_HI_RT_Ty3"/>
    <property type="match status" value="1"/>
</dbReference>
<dbReference type="CDD" id="cd00024">
    <property type="entry name" value="CD_CSD"/>
    <property type="match status" value="1"/>
</dbReference>
<gene>
    <name evidence="21" type="ORF">LshimejAT787_1300400</name>
</gene>
<dbReference type="Gene3D" id="2.40.50.40">
    <property type="match status" value="1"/>
</dbReference>
<dbReference type="PROSITE" id="PS50013">
    <property type="entry name" value="CHROMO_2"/>
    <property type="match status" value="1"/>
</dbReference>
<dbReference type="GO" id="GO:0004190">
    <property type="term" value="F:aspartic-type endopeptidase activity"/>
    <property type="evidence" value="ECO:0007669"/>
    <property type="project" value="UniProtKB-KW"/>
</dbReference>
<evidence type="ECO:0000256" key="9">
    <source>
        <dbReference type="ARBA" id="ARBA00022801"/>
    </source>
</evidence>
<dbReference type="FunFam" id="3.30.70.270:FF:000020">
    <property type="entry name" value="Transposon Tf2-6 polyprotein-like Protein"/>
    <property type="match status" value="1"/>
</dbReference>
<dbReference type="PANTHER" id="PTHR37984">
    <property type="entry name" value="PROTEIN CBG26694"/>
    <property type="match status" value="1"/>
</dbReference>
<dbReference type="CDD" id="cd01647">
    <property type="entry name" value="RT_LTR"/>
    <property type="match status" value="1"/>
</dbReference>
<dbReference type="GO" id="GO:0003887">
    <property type="term" value="F:DNA-directed DNA polymerase activity"/>
    <property type="evidence" value="ECO:0007669"/>
    <property type="project" value="UniProtKB-KW"/>
</dbReference>
<keyword evidence="5" id="KW-0540">Nuclease</keyword>
<accession>A0A9P3PX74</accession>
<dbReference type="Pfam" id="PF17917">
    <property type="entry name" value="RT_RNaseH"/>
    <property type="match status" value="1"/>
</dbReference>
<dbReference type="Proteomes" id="UP001063166">
    <property type="component" value="Unassembled WGS sequence"/>
</dbReference>
<dbReference type="Gene3D" id="3.30.420.10">
    <property type="entry name" value="Ribonuclease H-like superfamily/Ribonuclease H"/>
    <property type="match status" value="1"/>
</dbReference>
<dbReference type="InterPro" id="IPR036397">
    <property type="entry name" value="RNaseH_sf"/>
</dbReference>
<evidence type="ECO:0000256" key="3">
    <source>
        <dbReference type="ARBA" id="ARBA00022679"/>
    </source>
</evidence>
<keyword evidence="8" id="KW-0255">Endonuclease</keyword>
<keyword evidence="6" id="KW-0479">Metal-binding</keyword>
<dbReference type="PANTHER" id="PTHR37984:SF5">
    <property type="entry name" value="PROTEIN NYNRIN-LIKE"/>
    <property type="match status" value="1"/>
</dbReference>
<dbReference type="InterPro" id="IPR005162">
    <property type="entry name" value="Retrotrans_gag_dom"/>
</dbReference>
<evidence type="ECO:0000313" key="21">
    <source>
        <dbReference type="EMBL" id="GLB43139.1"/>
    </source>
</evidence>
<dbReference type="GO" id="GO:0003964">
    <property type="term" value="F:RNA-directed DNA polymerase activity"/>
    <property type="evidence" value="ECO:0007669"/>
    <property type="project" value="UniProtKB-KW"/>
</dbReference>
<dbReference type="Gene3D" id="2.40.70.10">
    <property type="entry name" value="Acid Proteases"/>
    <property type="match status" value="1"/>
</dbReference>
<evidence type="ECO:0000256" key="1">
    <source>
        <dbReference type="ARBA" id="ARBA00012493"/>
    </source>
</evidence>
<dbReference type="InterPro" id="IPR050951">
    <property type="entry name" value="Retrovirus_Pol_polyprotein"/>
</dbReference>
<dbReference type="InterPro" id="IPR043128">
    <property type="entry name" value="Rev_trsase/Diguanyl_cyclase"/>
</dbReference>
<dbReference type="PROSITE" id="PS50878">
    <property type="entry name" value="RT_POL"/>
    <property type="match status" value="1"/>
</dbReference>
<keyword evidence="22" id="KW-1185">Reference proteome</keyword>
<evidence type="ECO:0000259" key="18">
    <source>
        <dbReference type="PROSITE" id="PS50013"/>
    </source>
</evidence>
<evidence type="ECO:0000256" key="5">
    <source>
        <dbReference type="ARBA" id="ARBA00022722"/>
    </source>
</evidence>
<dbReference type="EMBL" id="BRPK01000013">
    <property type="protein sequence ID" value="GLB43139.1"/>
    <property type="molecule type" value="Genomic_DNA"/>
</dbReference>
<dbReference type="InterPro" id="IPR041373">
    <property type="entry name" value="RT_RNaseH"/>
</dbReference>
<dbReference type="PROSITE" id="PS50994">
    <property type="entry name" value="INTEGRASE"/>
    <property type="match status" value="1"/>
</dbReference>
<feature type="domain" description="Chromo" evidence="18">
    <location>
        <begin position="1521"/>
        <end position="1574"/>
    </location>
</feature>
<keyword evidence="9" id="KW-0378">Hydrolase</keyword>
<dbReference type="Gene3D" id="1.10.340.70">
    <property type="match status" value="1"/>
</dbReference>
<dbReference type="OrthoDB" id="9950135at2759"/>
<dbReference type="FunFam" id="3.30.420.10:FF:000032">
    <property type="entry name" value="Retrovirus-related Pol polyprotein from transposon 297-like Protein"/>
    <property type="match status" value="1"/>
</dbReference>
<comment type="caution">
    <text evidence="21">The sequence shown here is derived from an EMBL/GenBank/DDBJ whole genome shotgun (WGS) entry which is preliminary data.</text>
</comment>
<evidence type="ECO:0000256" key="11">
    <source>
        <dbReference type="ARBA" id="ARBA00022884"/>
    </source>
</evidence>
<dbReference type="GO" id="GO:0003723">
    <property type="term" value="F:RNA binding"/>
    <property type="evidence" value="ECO:0007669"/>
    <property type="project" value="UniProtKB-KW"/>
</dbReference>
<protein>
    <recommendedName>
        <fullName evidence="1">RNA-directed DNA polymerase</fullName>
        <ecNumber evidence="1">2.7.7.49</ecNumber>
    </recommendedName>
</protein>
<keyword evidence="2" id="KW-0645">Protease</keyword>
<keyword evidence="11" id="KW-0694">RNA-binding</keyword>
<dbReference type="Pfam" id="PF00665">
    <property type="entry name" value="rve"/>
    <property type="match status" value="1"/>
</dbReference>
<dbReference type="Pfam" id="PF00078">
    <property type="entry name" value="RVT_1"/>
    <property type="match status" value="1"/>
</dbReference>
<dbReference type="InterPro" id="IPR021109">
    <property type="entry name" value="Peptidase_aspartic_dom_sf"/>
</dbReference>
<dbReference type="Gene3D" id="3.30.70.270">
    <property type="match status" value="2"/>
</dbReference>
<keyword evidence="13" id="KW-0695">RNA-directed DNA polymerase</keyword>
<evidence type="ECO:0000259" key="20">
    <source>
        <dbReference type="PROSITE" id="PS50994"/>
    </source>
</evidence>
<sequence length="1574" mass="180818">MATTAAAKPTELKIRTPNDFDGDRSKLNQWLQNIRLYLEMNSDIYNTDRKKITFALSFMNGGTAGPWKETMLDELFVLDEWGTWKDFVKEIKDAFSAADAAGDARAKLKVLKQTGTADEYIAEFKVLAAASQIKEDNSLIEYFMDGLQPKLVEKVLGVEKPPTTIKGWAIINRHRQENKKPSTPSRNYTPPCYVQVKDPNAMDIDRLSLEEREEHFKKGLCFECHKPGHRAADHKKGTVPEQKKYDFSFRKEAPKTGKETHLRIKAMIEALDEKEKEESTASVSISPVLVAENERSMRINVSAQYDERNVDTKALLDCGAQGVFIDKKFVQKNHIPAKLIETPIGTRNVDGTPNVSGPITHYTWIDLVIGGHVARTRFLVQNLGNEDMILGLPWLKRFNPDINWETGIVKIDPKRFSKTFSSAIQRAMEIKQIKTSKQLVTETSETDIPLNTEKRMPKPTIEEIPDEEPQNLGPTLDVNDPVLMDEKEVSAVPEPQTPSPSDLSNEHVEALPVEETISEDDLLIGYIQGESVIGVFEPVIAPLTDEHREPGYTIRRKGPSIGRITKSLHSAKYSFSQNIWIRAKTSISQGLAHSNPEKEEKPKTIDDLLPEHYKEYKSVFEKKASERMPERRVYDHAIDLKPDFVPKDCKVYPLTPEEQKKLDEFLDENLKKGYIRPSKSPMASPFFFVSKKESGQLRPCQDYRYLNEGTVKNTYPLPLVGDLMDKLKGAKIFTKLDLRWGYNNVRIKEGDEWKAAFKTNRGLFEPTVMFFGLCNSPATFQTMMNEIFKDMIDEGWLIIYMDDMLIFSTDLEEHRRRTLRVLQRLKENDLFLKLEKCMFEATEIEYLGMIVTHDHIAMDPTKVAGIKDWPTPTNVKGVRSFLGFGNFYRKFISHYSDLARPLNELTKKDKPWDWTAECQEAFDRLKTAFLSAPVLLMPDKTKPFVIESDASKFATGAVLRQRDINGEWHPCGYISHSFDATQRNYQIYDRELLGIIRALETWRQYLQGAPHPTVILSDHKNLTYFRTAQKLNRRQARWSLYLSQFDLKLVHVPGSQMVQSDALSRRPDLCPAEDHDNEDVILLPDHLFVRMIDMELKDAFTQALMKDEVMMDAIEALKTKGVPPTKSALEDWKIEDGLLFFRDKCYVPADQELRRRIVERCHDSFAGGHPGQYKTLELVKRDYWWPGMYVFIKRYVEGCATCQQMKTNTHPTTPPITPIKSTTTRPFAQITMDFITDLPEKDGYNSIMVVVDHGLTKGVIFIPCTKEIDALGSADLLLQHVYRRFGLPDTIISDRGPQFAARVFRELGRLLGIKLAMSTAYHPQTDGQTERVNQELEVYLRIFCSNNPENWKDLLPLAEFTHNNRSHSARNASPFYLMMGFDPRSIPTAYQKTDIPAAEQRIIQLQRARDEALAAHELARQKMMHHTTRNFKPFQKGNKVWLEGKNLKIGYQSRKLAPKREGPFVISEVMGPLTYRLQLPNQWRIHPVFHASLLTPYHENDTHGPNFLSPPPDIIDGEEQYEVEAIVAHKKHGRGYKFLVKWKGYPSAENTWQSPADFERSQNMLQAYKRRHKL</sequence>
<evidence type="ECO:0000256" key="13">
    <source>
        <dbReference type="ARBA" id="ARBA00022918"/>
    </source>
</evidence>
<dbReference type="GO" id="GO:0006310">
    <property type="term" value="P:DNA recombination"/>
    <property type="evidence" value="ECO:0007669"/>
    <property type="project" value="UniProtKB-KW"/>
</dbReference>
<dbReference type="InterPro" id="IPR016197">
    <property type="entry name" value="Chromo-like_dom_sf"/>
</dbReference>
<reference evidence="21" key="1">
    <citation type="submission" date="2022-07" db="EMBL/GenBank/DDBJ databases">
        <title>The genome of Lyophyllum shimeji provides insight into the initial evolution of ectomycorrhizal fungal genome.</title>
        <authorList>
            <person name="Kobayashi Y."/>
            <person name="Shibata T."/>
            <person name="Hirakawa H."/>
            <person name="Shigenobu S."/>
            <person name="Nishiyama T."/>
            <person name="Yamada A."/>
            <person name="Hasebe M."/>
            <person name="Kawaguchi M."/>
        </authorList>
    </citation>
    <scope>NUCLEOTIDE SEQUENCE</scope>
    <source>
        <strain evidence="21">AT787</strain>
    </source>
</reference>
<evidence type="ECO:0000256" key="12">
    <source>
        <dbReference type="ARBA" id="ARBA00022908"/>
    </source>
</evidence>
<organism evidence="21 22">
    <name type="scientific">Lyophyllum shimeji</name>
    <name type="common">Hon-shimeji</name>
    <name type="synonym">Tricholoma shimeji</name>
    <dbReference type="NCBI Taxonomy" id="47721"/>
    <lineage>
        <taxon>Eukaryota</taxon>
        <taxon>Fungi</taxon>
        <taxon>Dikarya</taxon>
        <taxon>Basidiomycota</taxon>
        <taxon>Agaricomycotina</taxon>
        <taxon>Agaricomycetes</taxon>
        <taxon>Agaricomycetidae</taxon>
        <taxon>Agaricales</taxon>
        <taxon>Tricholomatineae</taxon>
        <taxon>Lyophyllaceae</taxon>
        <taxon>Lyophyllum</taxon>
    </lineage>
</organism>
<dbReference type="Pfam" id="PF24626">
    <property type="entry name" value="SH3_Tf2-1"/>
    <property type="match status" value="1"/>
</dbReference>
<dbReference type="Pfam" id="PF00385">
    <property type="entry name" value="Chromo"/>
    <property type="match status" value="1"/>
</dbReference>
<keyword evidence="4" id="KW-0548">Nucleotidyltransferase</keyword>
<evidence type="ECO:0000256" key="10">
    <source>
        <dbReference type="ARBA" id="ARBA00022842"/>
    </source>
</evidence>